<evidence type="ECO:0000256" key="6">
    <source>
        <dbReference type="ARBA" id="ARBA00022490"/>
    </source>
</evidence>
<dbReference type="InterPro" id="IPR053943">
    <property type="entry name" value="RlmKL-like_Mtase_CS"/>
</dbReference>
<dbReference type="FunFam" id="3.40.50.150:FF:000073">
    <property type="entry name" value="THUMP domain containing 3"/>
    <property type="match status" value="1"/>
</dbReference>
<keyword evidence="8" id="KW-0489">Methyltransferase</keyword>
<dbReference type="Proteomes" id="UP000054630">
    <property type="component" value="Unassembled WGS sequence"/>
</dbReference>
<keyword evidence="13" id="KW-0544">Nucleosome core</keyword>
<keyword evidence="11" id="KW-0238">DNA-binding</keyword>
<dbReference type="InterPro" id="IPR032454">
    <property type="entry name" value="Histone_H2A_C"/>
</dbReference>
<dbReference type="PROSITE" id="PS01261">
    <property type="entry name" value="UPF0020"/>
    <property type="match status" value="1"/>
</dbReference>
<dbReference type="Gene3D" id="3.30.2130.30">
    <property type="match status" value="1"/>
</dbReference>
<keyword evidence="10" id="KW-0819">tRNA processing</keyword>
<evidence type="ECO:0000256" key="7">
    <source>
        <dbReference type="ARBA" id="ARBA00022499"/>
    </source>
</evidence>
<keyword evidence="9" id="KW-0808">Transferase</keyword>
<evidence type="ECO:0000256" key="9">
    <source>
        <dbReference type="ARBA" id="ARBA00022679"/>
    </source>
</evidence>
<sequence>MYDFLNSKCYTFTMKHLRTFEGTVASGMEEIAILEVQAKLQCNLANKERGHIVFSISDDVDAKKVLCLRSVNHINVVILDKAECSIENLEKGEALNNLNALVQEACWNKGIEVWQSAVDGGEASFKNESFVPKFRVSCQRSGGEHPFTSMEAASSFGGVVQAKFQWTVDLVNFDIEVIVRISGSQVRVSLALTKKCLALRNLICFGSTTMKATICYGILYLCEIQNYEIICDPMCGTGAIILEAAHCWPKCILLAGDSNCRALKRCETNVKNFFTLQHSTSAIISIQRWNATKLPLTTGSIDCIVTDLPYGRRSGSVRSNQTLYPALLSEFARVLKIGTGRACLVTNDKSTLTRSCMRVNNYFDCRKLCHINIGGLYPACVDLDYLKMLRIINLKILQLQHEKRRTKNLFLILVCRRAQLTLYLISMRINLQSASSISDEAKYRLLVFIVTNVEMAAGKAGKDTGKSRTKAMSRSARAGLQFPVGRIHRFLKQRTTSHGRVGATAAVYSAAILEYLTAEVLELAGNASKDLKVKRITPRHLHLAIRGDEELDTLIKATIAGGGVIPHIHRSLIGKKNPTVPGAPPTGGKAA</sequence>
<dbReference type="GO" id="GO:0046982">
    <property type="term" value="F:protein heterodimerization activity"/>
    <property type="evidence" value="ECO:0007669"/>
    <property type="project" value="InterPro"/>
</dbReference>
<proteinExistence type="inferred from homology"/>
<evidence type="ECO:0000256" key="12">
    <source>
        <dbReference type="ARBA" id="ARBA00023242"/>
    </source>
</evidence>
<evidence type="ECO:0000256" key="1">
    <source>
        <dbReference type="ARBA" id="ARBA00004123"/>
    </source>
</evidence>
<accession>A0A0V0S7C2</accession>
<dbReference type="PRINTS" id="PR00620">
    <property type="entry name" value="HISTONEH2A"/>
</dbReference>
<dbReference type="SMART" id="SM00981">
    <property type="entry name" value="THUMP"/>
    <property type="match status" value="1"/>
</dbReference>
<reference evidence="18 19" key="1">
    <citation type="submission" date="2015-01" db="EMBL/GenBank/DDBJ databases">
        <title>Evolution of Trichinella species and genotypes.</title>
        <authorList>
            <person name="Korhonen P.K."/>
            <person name="Edoardo P."/>
            <person name="Giuseppe L.R."/>
            <person name="Gasser R.B."/>
        </authorList>
    </citation>
    <scope>NUCLEOTIDE SEQUENCE [LARGE SCALE GENOMIC DNA]</scope>
    <source>
        <strain evidence="18">ISS37</strain>
    </source>
</reference>
<dbReference type="GO" id="GO:0003723">
    <property type="term" value="F:RNA binding"/>
    <property type="evidence" value="ECO:0007669"/>
    <property type="project" value="UniProtKB-UniRule"/>
</dbReference>
<dbReference type="CDD" id="cd00074">
    <property type="entry name" value="HFD_H2A"/>
    <property type="match status" value="1"/>
</dbReference>
<gene>
    <name evidence="18" type="primary">htz-1</name>
    <name evidence="18" type="ORF">T07_9023</name>
</gene>
<dbReference type="Pfam" id="PF00125">
    <property type="entry name" value="Histone"/>
    <property type="match status" value="1"/>
</dbReference>
<keyword evidence="6" id="KW-0963">Cytoplasm</keyword>
<dbReference type="GO" id="GO:0016423">
    <property type="term" value="F:tRNA (guanine) methyltransferase activity"/>
    <property type="evidence" value="ECO:0007669"/>
    <property type="project" value="TreeGrafter"/>
</dbReference>
<dbReference type="Pfam" id="PF16211">
    <property type="entry name" value="Histone_H2A_C"/>
    <property type="match status" value="1"/>
</dbReference>
<dbReference type="GO" id="GO:0030527">
    <property type="term" value="F:structural constituent of chromatin"/>
    <property type="evidence" value="ECO:0007669"/>
    <property type="project" value="InterPro"/>
</dbReference>
<dbReference type="Pfam" id="PF02926">
    <property type="entry name" value="THUMP"/>
    <property type="match status" value="1"/>
</dbReference>
<protein>
    <recommendedName>
        <fullName evidence="14">Histone H2A.V</fullName>
    </recommendedName>
    <alternativeName>
        <fullName evidence="15">H2A.F/Z</fullName>
    </alternativeName>
</protein>
<dbReference type="AlphaFoldDB" id="A0A0V0S7C2"/>
<dbReference type="SUPFAM" id="SSF143437">
    <property type="entry name" value="THUMP domain-like"/>
    <property type="match status" value="1"/>
</dbReference>
<dbReference type="InterPro" id="IPR007125">
    <property type="entry name" value="H2A/H2B/H3"/>
</dbReference>
<keyword evidence="19" id="KW-1185">Reference proteome</keyword>
<dbReference type="InterPro" id="IPR000241">
    <property type="entry name" value="RlmKL-like_Mtase"/>
</dbReference>
<evidence type="ECO:0000256" key="5">
    <source>
        <dbReference type="ARBA" id="ARBA00022454"/>
    </source>
</evidence>
<dbReference type="SUPFAM" id="SSF47113">
    <property type="entry name" value="Histone-fold"/>
    <property type="match status" value="1"/>
</dbReference>
<evidence type="ECO:0000256" key="13">
    <source>
        <dbReference type="ARBA" id="ARBA00023269"/>
    </source>
</evidence>
<dbReference type="CDD" id="cd11715">
    <property type="entry name" value="THUMP_AdoMetMT"/>
    <property type="match status" value="1"/>
</dbReference>
<comment type="similarity">
    <text evidence="4">Belongs to the histone H2A family.</text>
</comment>
<dbReference type="Gene3D" id="1.10.20.10">
    <property type="entry name" value="Histone, subunit A"/>
    <property type="match status" value="1"/>
</dbReference>
<dbReference type="FunFam" id="1.10.20.10:FF:000005">
    <property type="entry name" value="Histone H2A"/>
    <property type="match status" value="1"/>
</dbReference>
<evidence type="ECO:0000256" key="16">
    <source>
        <dbReference type="PROSITE-ProRule" id="PRU00529"/>
    </source>
</evidence>
<evidence type="ECO:0000256" key="14">
    <source>
        <dbReference type="ARBA" id="ARBA00040234"/>
    </source>
</evidence>
<keyword evidence="12" id="KW-0539">Nucleus</keyword>
<dbReference type="Gene3D" id="3.40.50.150">
    <property type="entry name" value="Vaccinia Virus protein VP39"/>
    <property type="match status" value="1"/>
</dbReference>
<dbReference type="InterPro" id="IPR002119">
    <property type="entry name" value="Histone_H2A"/>
</dbReference>
<name>A0A0V0S7C2_9BILA</name>
<dbReference type="InterPro" id="IPR029063">
    <property type="entry name" value="SAM-dependent_MTases_sf"/>
</dbReference>
<feature type="domain" description="THUMP" evidence="17">
    <location>
        <begin position="59"/>
        <end position="192"/>
    </location>
</feature>
<evidence type="ECO:0000313" key="19">
    <source>
        <dbReference type="Proteomes" id="UP000054630"/>
    </source>
</evidence>
<evidence type="ECO:0000256" key="10">
    <source>
        <dbReference type="ARBA" id="ARBA00022694"/>
    </source>
</evidence>
<evidence type="ECO:0000256" key="15">
    <source>
        <dbReference type="ARBA" id="ARBA00041217"/>
    </source>
</evidence>
<dbReference type="GO" id="GO:0000786">
    <property type="term" value="C:nucleosome"/>
    <property type="evidence" value="ECO:0007669"/>
    <property type="project" value="UniProtKB-KW"/>
</dbReference>
<dbReference type="SMART" id="SM00414">
    <property type="entry name" value="H2A"/>
    <property type="match status" value="1"/>
</dbReference>
<dbReference type="PANTHER" id="PTHR14911:SF13">
    <property type="entry name" value="TRNA (GUANINE(6)-N2)-METHYLTRANSFERASE THUMP3"/>
    <property type="match status" value="1"/>
</dbReference>
<evidence type="ECO:0000256" key="2">
    <source>
        <dbReference type="ARBA" id="ARBA00004286"/>
    </source>
</evidence>
<keyword evidence="16" id="KW-0694">RNA-binding</keyword>
<dbReference type="Pfam" id="PF01170">
    <property type="entry name" value="UPF0020"/>
    <property type="match status" value="1"/>
</dbReference>
<dbReference type="GO" id="GO:0005634">
    <property type="term" value="C:nucleus"/>
    <property type="evidence" value="ECO:0007669"/>
    <property type="project" value="UniProtKB-SubCell"/>
</dbReference>
<dbReference type="GO" id="GO:0043527">
    <property type="term" value="C:tRNA methyltransferase complex"/>
    <property type="evidence" value="ECO:0007669"/>
    <property type="project" value="UniProtKB-ARBA"/>
</dbReference>
<dbReference type="PROSITE" id="PS51165">
    <property type="entry name" value="THUMP"/>
    <property type="match status" value="1"/>
</dbReference>
<dbReference type="EMBL" id="JYDL01000030">
    <property type="protein sequence ID" value="KRX22638.1"/>
    <property type="molecule type" value="Genomic_DNA"/>
</dbReference>
<dbReference type="GO" id="GO:0003677">
    <property type="term" value="F:DNA binding"/>
    <property type="evidence" value="ECO:0007669"/>
    <property type="project" value="UniProtKB-KW"/>
</dbReference>
<dbReference type="GO" id="GO:0005737">
    <property type="term" value="C:cytoplasm"/>
    <property type="evidence" value="ECO:0007669"/>
    <property type="project" value="UniProtKB-SubCell"/>
</dbReference>
<dbReference type="InterPro" id="IPR004114">
    <property type="entry name" value="THUMP_dom"/>
</dbReference>
<organism evidence="18 19">
    <name type="scientific">Trichinella nelsoni</name>
    <dbReference type="NCBI Taxonomy" id="6336"/>
    <lineage>
        <taxon>Eukaryota</taxon>
        <taxon>Metazoa</taxon>
        <taxon>Ecdysozoa</taxon>
        <taxon>Nematoda</taxon>
        <taxon>Enoplea</taxon>
        <taxon>Dorylaimia</taxon>
        <taxon>Trichinellida</taxon>
        <taxon>Trichinellidae</taxon>
        <taxon>Trichinella</taxon>
    </lineage>
</organism>
<dbReference type="PROSITE" id="PS00046">
    <property type="entry name" value="HISTONE_H2A"/>
    <property type="match status" value="1"/>
</dbReference>
<dbReference type="GO" id="GO:0030488">
    <property type="term" value="P:tRNA methylation"/>
    <property type="evidence" value="ECO:0007669"/>
    <property type="project" value="TreeGrafter"/>
</dbReference>
<evidence type="ECO:0000256" key="4">
    <source>
        <dbReference type="ARBA" id="ARBA00010691"/>
    </source>
</evidence>
<dbReference type="SUPFAM" id="SSF53335">
    <property type="entry name" value="S-adenosyl-L-methionine-dependent methyltransferases"/>
    <property type="match status" value="1"/>
</dbReference>
<evidence type="ECO:0000259" key="17">
    <source>
        <dbReference type="PROSITE" id="PS51165"/>
    </source>
</evidence>
<evidence type="ECO:0000256" key="8">
    <source>
        <dbReference type="ARBA" id="ARBA00022603"/>
    </source>
</evidence>
<dbReference type="InterPro" id="IPR032458">
    <property type="entry name" value="Histone_H2A_CS"/>
</dbReference>
<dbReference type="OrthoDB" id="47730at2759"/>
<comment type="subcellular location">
    <subcellularLocation>
        <location evidence="2">Chromosome</location>
    </subcellularLocation>
    <subcellularLocation>
        <location evidence="3">Cytoplasm</location>
    </subcellularLocation>
    <subcellularLocation>
        <location evidence="1">Nucleus</location>
    </subcellularLocation>
</comment>
<dbReference type="STRING" id="6336.A0A0V0S7C2"/>
<comment type="caution">
    <text evidence="18">The sequence shown here is derived from an EMBL/GenBank/DDBJ whole genome shotgun (WGS) entry which is preliminary data.</text>
</comment>
<evidence type="ECO:0000256" key="3">
    <source>
        <dbReference type="ARBA" id="ARBA00004496"/>
    </source>
</evidence>
<dbReference type="InterPro" id="IPR009072">
    <property type="entry name" value="Histone-fold"/>
</dbReference>
<evidence type="ECO:0000256" key="11">
    <source>
        <dbReference type="ARBA" id="ARBA00023125"/>
    </source>
</evidence>
<dbReference type="PANTHER" id="PTHR14911">
    <property type="entry name" value="THUMP DOMAIN-CONTAINING"/>
    <property type="match status" value="1"/>
</dbReference>
<keyword evidence="7" id="KW-1017">Isopeptide bond</keyword>
<keyword evidence="5" id="KW-0158">Chromosome</keyword>
<evidence type="ECO:0000313" key="18">
    <source>
        <dbReference type="EMBL" id="KRX22638.1"/>
    </source>
</evidence>